<dbReference type="EMBL" id="OIVN01001502">
    <property type="protein sequence ID" value="SPC94690.1"/>
    <property type="molecule type" value="Genomic_DNA"/>
</dbReference>
<protein>
    <submittedName>
        <fullName evidence="1">Uncharacterized protein</fullName>
    </submittedName>
</protein>
<dbReference type="AlphaFoldDB" id="A0A2N9G5K3"/>
<reference evidence="1" key="1">
    <citation type="submission" date="2018-02" db="EMBL/GenBank/DDBJ databases">
        <authorList>
            <person name="Cohen D.B."/>
            <person name="Kent A.D."/>
        </authorList>
    </citation>
    <scope>NUCLEOTIDE SEQUENCE</scope>
</reference>
<organism evidence="1">
    <name type="scientific">Fagus sylvatica</name>
    <name type="common">Beechnut</name>
    <dbReference type="NCBI Taxonomy" id="28930"/>
    <lineage>
        <taxon>Eukaryota</taxon>
        <taxon>Viridiplantae</taxon>
        <taxon>Streptophyta</taxon>
        <taxon>Embryophyta</taxon>
        <taxon>Tracheophyta</taxon>
        <taxon>Spermatophyta</taxon>
        <taxon>Magnoliopsida</taxon>
        <taxon>eudicotyledons</taxon>
        <taxon>Gunneridae</taxon>
        <taxon>Pentapetalae</taxon>
        <taxon>rosids</taxon>
        <taxon>fabids</taxon>
        <taxon>Fagales</taxon>
        <taxon>Fagaceae</taxon>
        <taxon>Fagus</taxon>
    </lineage>
</organism>
<proteinExistence type="predicted"/>
<evidence type="ECO:0000313" key="1">
    <source>
        <dbReference type="EMBL" id="SPC94690.1"/>
    </source>
</evidence>
<gene>
    <name evidence="1" type="ORF">FSB_LOCUS22572</name>
</gene>
<name>A0A2N9G5K3_FAGSY</name>
<accession>A0A2N9G5K3</accession>
<sequence>MGEITHNGLSHALLSLAEIEHELLSLAELHALLSLVKLSHAFLMHSSHWPAHALFSLVELSHAFLMHSSHWPAHALFSLVELSHAFLMHNQDGHNIDVCKDPWTLGIEGFKPNPRDDSIGKVSVISAHWEDQGGRFNRENNWVWKKLWDSKLHERLSYVKEVGISSNLEKRRDKARWSKPPEGVGKLNVDACLYAWKSLLSSVTTEP</sequence>